<comment type="caution">
    <text evidence="1">The sequence shown here is derived from an EMBL/GenBank/DDBJ whole genome shotgun (WGS) entry which is preliminary data.</text>
</comment>
<accession>A0AAW1D4G0</accession>
<keyword evidence="2" id="KW-1185">Reference proteome</keyword>
<evidence type="ECO:0008006" key="3">
    <source>
        <dbReference type="Google" id="ProtNLM"/>
    </source>
</evidence>
<name>A0AAW1D4G0_9HEMI</name>
<protein>
    <recommendedName>
        <fullName evidence="3">Reverse transcriptase zinc-binding domain-containing protein</fullName>
    </recommendedName>
</protein>
<gene>
    <name evidence="1" type="ORF">O3M35_009466</name>
</gene>
<evidence type="ECO:0000313" key="2">
    <source>
        <dbReference type="Proteomes" id="UP001461498"/>
    </source>
</evidence>
<reference evidence="1 2" key="1">
    <citation type="submission" date="2022-12" db="EMBL/GenBank/DDBJ databases">
        <title>Chromosome-level genome assembly of true bugs.</title>
        <authorList>
            <person name="Ma L."/>
            <person name="Li H."/>
        </authorList>
    </citation>
    <scope>NUCLEOTIDE SEQUENCE [LARGE SCALE GENOMIC DNA]</scope>
    <source>
        <strain evidence="1">Lab_2022b</strain>
    </source>
</reference>
<sequence length="68" mass="7815">MSRSPPPICPTCQIPISILHIFTDCPMYSSSLSYYNLLPDIELVLQETSQHIPNIFRFLQANNLHNKI</sequence>
<organism evidence="1 2">
    <name type="scientific">Rhynocoris fuscipes</name>
    <dbReference type="NCBI Taxonomy" id="488301"/>
    <lineage>
        <taxon>Eukaryota</taxon>
        <taxon>Metazoa</taxon>
        <taxon>Ecdysozoa</taxon>
        <taxon>Arthropoda</taxon>
        <taxon>Hexapoda</taxon>
        <taxon>Insecta</taxon>
        <taxon>Pterygota</taxon>
        <taxon>Neoptera</taxon>
        <taxon>Paraneoptera</taxon>
        <taxon>Hemiptera</taxon>
        <taxon>Heteroptera</taxon>
        <taxon>Panheteroptera</taxon>
        <taxon>Cimicomorpha</taxon>
        <taxon>Reduviidae</taxon>
        <taxon>Harpactorinae</taxon>
        <taxon>Harpactorini</taxon>
        <taxon>Rhynocoris</taxon>
    </lineage>
</organism>
<proteinExistence type="predicted"/>
<evidence type="ECO:0000313" key="1">
    <source>
        <dbReference type="EMBL" id="KAK9505397.1"/>
    </source>
</evidence>
<dbReference type="EMBL" id="JAPXFL010000006">
    <property type="protein sequence ID" value="KAK9505397.1"/>
    <property type="molecule type" value="Genomic_DNA"/>
</dbReference>
<dbReference type="AlphaFoldDB" id="A0AAW1D4G0"/>
<dbReference type="Proteomes" id="UP001461498">
    <property type="component" value="Unassembled WGS sequence"/>
</dbReference>